<keyword evidence="3" id="KW-1185">Reference proteome</keyword>
<protein>
    <submittedName>
        <fullName evidence="2">Uncharacterized protein</fullName>
    </submittedName>
</protein>
<dbReference type="AlphaFoldDB" id="A0ABD6D7P8"/>
<sequence>MNTTQALTEIEAANDTHADDPEGFDADKQSYNRVLTEAEEIGGSELVDALTERIVQDIRAANERPGPTAVRQHAVDLCERKEIDIPEGSELSGQDATGSDAELGNDPF</sequence>
<evidence type="ECO:0000313" key="2">
    <source>
        <dbReference type="EMBL" id="MFD1642291.1"/>
    </source>
</evidence>
<reference evidence="2 3" key="1">
    <citation type="journal article" date="2019" name="Int. J. Syst. Evol. Microbiol.">
        <title>The Global Catalogue of Microorganisms (GCM) 10K type strain sequencing project: providing services to taxonomists for standard genome sequencing and annotation.</title>
        <authorList>
            <consortium name="The Broad Institute Genomics Platform"/>
            <consortium name="The Broad Institute Genome Sequencing Center for Infectious Disease"/>
            <person name="Wu L."/>
            <person name="Ma J."/>
        </authorList>
    </citation>
    <scope>NUCLEOTIDE SEQUENCE [LARGE SCALE GENOMIC DNA]</scope>
    <source>
        <strain evidence="2 3">CGMCC 1.10593</strain>
    </source>
</reference>
<dbReference type="Proteomes" id="UP001597052">
    <property type="component" value="Unassembled WGS sequence"/>
</dbReference>
<dbReference type="EMBL" id="JBHUDM010000002">
    <property type="protein sequence ID" value="MFD1642291.1"/>
    <property type="molecule type" value="Genomic_DNA"/>
</dbReference>
<accession>A0ABD6D7P8</accession>
<comment type="caution">
    <text evidence="2">The sequence shown here is derived from an EMBL/GenBank/DDBJ whole genome shotgun (WGS) entry which is preliminary data.</text>
</comment>
<name>A0ABD6D7P8_9EURY</name>
<evidence type="ECO:0000256" key="1">
    <source>
        <dbReference type="SAM" id="MobiDB-lite"/>
    </source>
</evidence>
<proteinExistence type="predicted"/>
<dbReference type="RefSeq" id="WP_256395338.1">
    <property type="nucleotide sequence ID" value="NZ_JANHDJ010000002.1"/>
</dbReference>
<feature type="compositionally biased region" description="Basic and acidic residues" evidence="1">
    <location>
        <begin position="14"/>
        <end position="26"/>
    </location>
</feature>
<evidence type="ECO:0000313" key="3">
    <source>
        <dbReference type="Proteomes" id="UP001597052"/>
    </source>
</evidence>
<organism evidence="2 3">
    <name type="scientific">Halohasta litorea</name>
    <dbReference type="NCBI Taxonomy" id="869891"/>
    <lineage>
        <taxon>Archaea</taxon>
        <taxon>Methanobacteriati</taxon>
        <taxon>Methanobacteriota</taxon>
        <taxon>Stenosarchaea group</taxon>
        <taxon>Halobacteria</taxon>
        <taxon>Halobacteriales</taxon>
        <taxon>Haloferacaceae</taxon>
        <taxon>Halohasta</taxon>
    </lineage>
</organism>
<feature type="region of interest" description="Disordered" evidence="1">
    <location>
        <begin position="1"/>
        <end position="26"/>
    </location>
</feature>
<feature type="region of interest" description="Disordered" evidence="1">
    <location>
        <begin position="82"/>
        <end position="108"/>
    </location>
</feature>
<gene>
    <name evidence="2" type="ORF">ACFSBW_10450</name>
</gene>